<dbReference type="InterPro" id="IPR000620">
    <property type="entry name" value="EamA_dom"/>
</dbReference>
<feature type="transmembrane region" description="Helical" evidence="8">
    <location>
        <begin position="129"/>
        <end position="146"/>
    </location>
</feature>
<comment type="subcellular location">
    <subcellularLocation>
        <location evidence="1">Cell membrane</location>
        <topology evidence="1">Multi-pass membrane protein</topology>
    </subcellularLocation>
</comment>
<dbReference type="InterPro" id="IPR004626">
    <property type="entry name" value="RarD"/>
</dbReference>
<accession>A0ABV3RAI7</accession>
<evidence type="ECO:0000313" key="11">
    <source>
        <dbReference type="Proteomes" id="UP001556118"/>
    </source>
</evidence>
<feature type="transmembrane region" description="Helical" evidence="8">
    <location>
        <begin position="269"/>
        <end position="289"/>
    </location>
</feature>
<feature type="transmembrane region" description="Helical" evidence="8">
    <location>
        <begin position="100"/>
        <end position="122"/>
    </location>
</feature>
<comment type="similarity">
    <text evidence="2">Belongs to the EamA transporter family.</text>
</comment>
<dbReference type="NCBIfam" id="TIGR00688">
    <property type="entry name" value="rarD"/>
    <property type="match status" value="1"/>
</dbReference>
<comment type="caution">
    <text evidence="10">The sequence shown here is derived from an EMBL/GenBank/DDBJ whole genome shotgun (WGS) entry which is preliminary data.</text>
</comment>
<keyword evidence="4" id="KW-1003">Cell membrane</keyword>
<dbReference type="SUPFAM" id="SSF103481">
    <property type="entry name" value="Multidrug resistance efflux transporter EmrE"/>
    <property type="match status" value="2"/>
</dbReference>
<dbReference type="InterPro" id="IPR037185">
    <property type="entry name" value="EmrE-like"/>
</dbReference>
<evidence type="ECO:0000256" key="6">
    <source>
        <dbReference type="ARBA" id="ARBA00022989"/>
    </source>
</evidence>
<keyword evidence="6 8" id="KW-1133">Transmembrane helix</keyword>
<gene>
    <name evidence="10" type="primary">rarD</name>
    <name evidence="10" type="ORF">ABUH87_07525</name>
</gene>
<evidence type="ECO:0000256" key="5">
    <source>
        <dbReference type="ARBA" id="ARBA00022692"/>
    </source>
</evidence>
<evidence type="ECO:0000256" key="1">
    <source>
        <dbReference type="ARBA" id="ARBA00004651"/>
    </source>
</evidence>
<dbReference type="Pfam" id="PF00892">
    <property type="entry name" value="EamA"/>
    <property type="match status" value="1"/>
</dbReference>
<feature type="transmembrane region" description="Helical" evidence="8">
    <location>
        <begin position="73"/>
        <end position="94"/>
    </location>
</feature>
<protein>
    <submittedName>
        <fullName evidence="10">EamA family transporter RarD</fullName>
    </submittedName>
</protein>
<keyword evidence="3" id="KW-0813">Transport</keyword>
<dbReference type="EMBL" id="JBFNXR010000021">
    <property type="protein sequence ID" value="MEW9855030.1"/>
    <property type="molecule type" value="Genomic_DNA"/>
</dbReference>
<reference evidence="10 11" key="1">
    <citation type="submission" date="2024-06" db="EMBL/GenBank/DDBJ databases">
        <title>Novosphingobium rhizovicinus M1R2S20.</title>
        <authorList>
            <person name="Sun J.-Q."/>
        </authorList>
    </citation>
    <scope>NUCLEOTIDE SEQUENCE [LARGE SCALE GENOMIC DNA]</scope>
    <source>
        <strain evidence="10 11">M1R2S20</strain>
    </source>
</reference>
<keyword evidence="7 8" id="KW-0472">Membrane</keyword>
<evidence type="ECO:0000256" key="2">
    <source>
        <dbReference type="ARBA" id="ARBA00007362"/>
    </source>
</evidence>
<keyword evidence="11" id="KW-1185">Reference proteome</keyword>
<dbReference type="PANTHER" id="PTHR22911">
    <property type="entry name" value="ACYL-MALONYL CONDENSING ENZYME-RELATED"/>
    <property type="match status" value="1"/>
</dbReference>
<evidence type="ECO:0000256" key="7">
    <source>
        <dbReference type="ARBA" id="ARBA00023136"/>
    </source>
</evidence>
<evidence type="ECO:0000256" key="4">
    <source>
        <dbReference type="ARBA" id="ARBA00022475"/>
    </source>
</evidence>
<evidence type="ECO:0000313" key="10">
    <source>
        <dbReference type="EMBL" id="MEW9855030.1"/>
    </source>
</evidence>
<dbReference type="PANTHER" id="PTHR22911:SF137">
    <property type="entry name" value="SOLUTE CARRIER FAMILY 35 MEMBER G2-RELATED"/>
    <property type="match status" value="1"/>
</dbReference>
<feature type="domain" description="EamA" evidence="9">
    <location>
        <begin position="10"/>
        <end position="145"/>
    </location>
</feature>
<dbReference type="Proteomes" id="UP001556118">
    <property type="component" value="Unassembled WGS sequence"/>
</dbReference>
<feature type="transmembrane region" description="Helical" evidence="8">
    <location>
        <begin position="243"/>
        <end position="263"/>
    </location>
</feature>
<feature type="transmembrane region" description="Helical" evidence="8">
    <location>
        <begin position="180"/>
        <end position="199"/>
    </location>
</feature>
<name>A0ABV3RAI7_9SPHN</name>
<evidence type="ECO:0000259" key="9">
    <source>
        <dbReference type="Pfam" id="PF00892"/>
    </source>
</evidence>
<proteinExistence type="inferred from homology"/>
<dbReference type="RefSeq" id="WP_367771985.1">
    <property type="nucleotide sequence ID" value="NZ_JBFNXR010000021.1"/>
</dbReference>
<evidence type="ECO:0000256" key="3">
    <source>
        <dbReference type="ARBA" id="ARBA00022448"/>
    </source>
</evidence>
<feature type="transmembrane region" description="Helical" evidence="8">
    <location>
        <begin position="40"/>
        <end position="61"/>
    </location>
</feature>
<keyword evidence="5 8" id="KW-0812">Transmembrane</keyword>
<feature type="transmembrane region" description="Helical" evidence="8">
    <location>
        <begin position="211"/>
        <end position="231"/>
    </location>
</feature>
<evidence type="ECO:0000256" key="8">
    <source>
        <dbReference type="SAM" id="Phobius"/>
    </source>
</evidence>
<organism evidence="10 11">
    <name type="scientific">Novosphingobium rhizovicinum</name>
    <dbReference type="NCBI Taxonomy" id="3228928"/>
    <lineage>
        <taxon>Bacteria</taxon>
        <taxon>Pseudomonadati</taxon>
        <taxon>Pseudomonadota</taxon>
        <taxon>Alphaproteobacteria</taxon>
        <taxon>Sphingomonadales</taxon>
        <taxon>Sphingomonadaceae</taxon>
        <taxon>Novosphingobium</taxon>
    </lineage>
</organism>
<sequence length="304" mass="32604">MKAGSQSSSGLPQAFAAYLAWGLLPLYFHLLRDVPALEVVGWRILFTVPVCLVIVAFRRQFGQVAHALVSPRTLAALTLSAFLIGTNWVVYVIAIATDHVFAASLGYYINPLMNVLAGTVFLKERLSPRRWVAVALAAIGVVILAWGALNTLWISMTLALSFCGYGLVRKVAPVGALPGLTVETIVLIVPALGVLFWLAGQPAGLSLGDSATVDVTLAFAGVITGVPLLLFATAARRMSYSALGFVQFLTPTMVFLLGLFVFQEPLKPAQLASFVMIWCAIAVFCWDLLQARKRALQAEAEAPA</sequence>